<evidence type="ECO:0000256" key="2">
    <source>
        <dbReference type="ARBA" id="ARBA00022527"/>
    </source>
</evidence>
<dbReference type="AlphaFoldDB" id="A0A0Q2LSZ8"/>
<dbReference type="Pfam" id="PF00069">
    <property type="entry name" value="Pkinase"/>
    <property type="match status" value="1"/>
</dbReference>
<evidence type="ECO:0000256" key="7">
    <source>
        <dbReference type="PROSITE-ProRule" id="PRU10141"/>
    </source>
</evidence>
<dbReference type="EC" id="2.7.11.1" evidence="1"/>
<evidence type="ECO:0000256" key="3">
    <source>
        <dbReference type="ARBA" id="ARBA00022679"/>
    </source>
</evidence>
<keyword evidence="3" id="KW-0808">Transferase</keyword>
<keyword evidence="6 7" id="KW-0067">ATP-binding</keyword>
<comment type="caution">
    <text evidence="9">The sequence shown here is derived from an EMBL/GenBank/DDBJ whole genome shotgun (WGS) entry which is preliminary data.</text>
</comment>
<evidence type="ECO:0000256" key="4">
    <source>
        <dbReference type="ARBA" id="ARBA00022741"/>
    </source>
</evidence>
<dbReference type="InterPro" id="IPR000719">
    <property type="entry name" value="Prot_kinase_dom"/>
</dbReference>
<keyword evidence="5" id="KW-0418">Kinase</keyword>
<organism evidence="9 10">
    <name type="scientific">Mycobacterium gordonae</name>
    <dbReference type="NCBI Taxonomy" id="1778"/>
    <lineage>
        <taxon>Bacteria</taxon>
        <taxon>Bacillati</taxon>
        <taxon>Actinomycetota</taxon>
        <taxon>Actinomycetes</taxon>
        <taxon>Mycobacteriales</taxon>
        <taxon>Mycobacteriaceae</taxon>
        <taxon>Mycobacterium</taxon>
    </lineage>
</organism>
<evidence type="ECO:0000256" key="6">
    <source>
        <dbReference type="ARBA" id="ARBA00022840"/>
    </source>
</evidence>
<protein>
    <recommendedName>
        <fullName evidence="1">non-specific serine/threonine protein kinase</fullName>
        <ecNumber evidence="1">2.7.11.1</ecNumber>
    </recommendedName>
</protein>
<dbReference type="RefSeq" id="WP_055577947.1">
    <property type="nucleotide sequence ID" value="NZ_LKTM01000113.1"/>
</dbReference>
<dbReference type="Proteomes" id="UP000051677">
    <property type="component" value="Unassembled WGS sequence"/>
</dbReference>
<evidence type="ECO:0000256" key="5">
    <source>
        <dbReference type="ARBA" id="ARBA00022777"/>
    </source>
</evidence>
<proteinExistence type="predicted"/>
<keyword evidence="2" id="KW-0723">Serine/threonine-protein kinase</keyword>
<dbReference type="SUPFAM" id="SSF56112">
    <property type="entry name" value="Protein kinase-like (PK-like)"/>
    <property type="match status" value="1"/>
</dbReference>
<dbReference type="OrthoDB" id="4338684at2"/>
<feature type="binding site" evidence="7">
    <location>
        <position position="35"/>
    </location>
    <ligand>
        <name>ATP</name>
        <dbReference type="ChEBI" id="CHEBI:30616"/>
    </ligand>
</feature>
<feature type="domain" description="Protein kinase" evidence="8">
    <location>
        <begin position="6"/>
        <end position="121"/>
    </location>
</feature>
<dbReference type="GO" id="GO:0004674">
    <property type="term" value="F:protein serine/threonine kinase activity"/>
    <property type="evidence" value="ECO:0007669"/>
    <property type="project" value="UniProtKB-KW"/>
</dbReference>
<name>A0A0Q2LSZ8_MYCGO</name>
<evidence type="ECO:0000256" key="1">
    <source>
        <dbReference type="ARBA" id="ARBA00012513"/>
    </source>
</evidence>
<evidence type="ECO:0000313" key="9">
    <source>
        <dbReference type="EMBL" id="KQH79097.1"/>
    </source>
</evidence>
<dbReference type="EMBL" id="LKTM01000113">
    <property type="protein sequence ID" value="KQH79097.1"/>
    <property type="molecule type" value="Genomic_DNA"/>
</dbReference>
<dbReference type="InterPro" id="IPR011009">
    <property type="entry name" value="Kinase-like_dom_sf"/>
</dbReference>
<keyword evidence="4 7" id="KW-0547">Nucleotide-binding</keyword>
<evidence type="ECO:0000259" key="8">
    <source>
        <dbReference type="PROSITE" id="PS50011"/>
    </source>
</evidence>
<reference evidence="9 10" key="1">
    <citation type="submission" date="2015-10" db="EMBL/GenBank/DDBJ databases">
        <title>Mycobacterium gordonae draft genome assembly.</title>
        <authorList>
            <person name="Ustinova V."/>
            <person name="Smirnova T."/>
            <person name="Blagodatskikh K."/>
            <person name="Varlamov D."/>
            <person name="Larionova E."/>
            <person name="Chernousova L."/>
        </authorList>
    </citation>
    <scope>NUCLEOTIDE SEQUENCE [LARGE SCALE GENOMIC DNA]</scope>
    <source>
        <strain evidence="9 10">CTRI 14-8773</strain>
    </source>
</reference>
<dbReference type="Gene3D" id="3.30.200.20">
    <property type="entry name" value="Phosphorylase Kinase, domain 1"/>
    <property type="match status" value="1"/>
</dbReference>
<dbReference type="PROSITE" id="PS50011">
    <property type="entry name" value="PROTEIN_KINASE_DOM"/>
    <property type="match status" value="1"/>
</dbReference>
<sequence length="121" mass="13157">MAFGRHRLLGLIGEGGMGQVYKAHGTVIGRDVAVKVLPPHLGALDGYRDRFRREATIAAPLTEPHIVPIDDTGETDGHLYLVMPIIEGVDLRTVLRREGRLSPPRAVRVIQQLAAAAQHGL</sequence>
<evidence type="ECO:0000313" key="10">
    <source>
        <dbReference type="Proteomes" id="UP000051677"/>
    </source>
</evidence>
<dbReference type="PROSITE" id="PS00107">
    <property type="entry name" value="PROTEIN_KINASE_ATP"/>
    <property type="match status" value="1"/>
</dbReference>
<dbReference type="InterPro" id="IPR017441">
    <property type="entry name" value="Protein_kinase_ATP_BS"/>
</dbReference>
<gene>
    <name evidence="9" type="ORF">AO501_21150</name>
</gene>
<dbReference type="PANTHER" id="PTHR43289:SF6">
    <property type="entry name" value="SERINE_THREONINE-PROTEIN KINASE NEKL-3"/>
    <property type="match status" value="1"/>
</dbReference>
<dbReference type="GO" id="GO:0005524">
    <property type="term" value="F:ATP binding"/>
    <property type="evidence" value="ECO:0007669"/>
    <property type="project" value="UniProtKB-UniRule"/>
</dbReference>
<accession>A0A0Q2LSZ8</accession>
<dbReference type="PANTHER" id="PTHR43289">
    <property type="entry name" value="MITOGEN-ACTIVATED PROTEIN KINASE KINASE KINASE 20-RELATED"/>
    <property type="match status" value="1"/>
</dbReference>